<keyword evidence="2" id="KW-1185">Reference proteome</keyword>
<gene>
    <name evidence="1" type="ORF">CTRU02_208448</name>
</gene>
<comment type="caution">
    <text evidence="1">The sequence shown here is derived from an EMBL/GenBank/DDBJ whole genome shotgun (WGS) entry which is preliminary data.</text>
</comment>
<proteinExistence type="predicted"/>
<sequence>MHFTGKEELSAQVSEMSTRDLQLQTIALLEKIARSQAALEKRVDAMEKMLSNRVSPSAIPSFPQFQRLPPEIRHRIWSLALPTRALRLHKSTKDAFKPTLRPPAVAEACREARAVATQHGGMVCLTGYARSPNDQARTYRTWFDARHDVLELERWVSLEADEPRGVRSLVQRARHILAPRAEAEWFAQLFREAGSLRQVSLKFDTSIASRCAWDPNVIGDLFGRVDTVRILDLEDAEEIARFKAALREHWQCPFFCGFDLEGWAAARPTMSGSHRDEDWMQRLDKTWMSEMARGWVMAKTGTTETDVNEMNVEDAEVRTALAAMPGMRLVRGYLLADVHTTR</sequence>
<reference evidence="1 2" key="1">
    <citation type="journal article" date="2020" name="Phytopathology">
        <title>Genome Sequence Resources of Colletotrichum truncatum, C. plurivorum, C. musicola, and C. sojae: Four Species Pathogenic to Soybean (Glycine max).</title>
        <authorList>
            <person name="Rogerio F."/>
            <person name="Boufleur T.R."/>
            <person name="Ciampi-Guillardi M."/>
            <person name="Sukno S.A."/>
            <person name="Thon M.R."/>
            <person name="Massola Junior N.S."/>
            <person name="Baroncelli R."/>
        </authorList>
    </citation>
    <scope>NUCLEOTIDE SEQUENCE [LARGE SCALE GENOMIC DNA]</scope>
    <source>
        <strain evidence="1 2">CMES1059</strain>
    </source>
</reference>
<evidence type="ECO:0000313" key="2">
    <source>
        <dbReference type="Proteomes" id="UP000805649"/>
    </source>
</evidence>
<dbReference type="EMBL" id="VUJX02000005">
    <property type="protein sequence ID" value="KAL0936233.1"/>
    <property type="molecule type" value="Genomic_DNA"/>
</dbReference>
<name>A0ACC3YWB1_COLTU</name>
<protein>
    <submittedName>
        <fullName evidence="1">Uncharacterized protein</fullName>
    </submittedName>
</protein>
<dbReference type="Proteomes" id="UP000805649">
    <property type="component" value="Unassembled WGS sequence"/>
</dbReference>
<accession>A0ACC3YWB1</accession>
<organism evidence="1 2">
    <name type="scientific">Colletotrichum truncatum</name>
    <name type="common">Anthracnose fungus</name>
    <name type="synonym">Colletotrichum capsici</name>
    <dbReference type="NCBI Taxonomy" id="5467"/>
    <lineage>
        <taxon>Eukaryota</taxon>
        <taxon>Fungi</taxon>
        <taxon>Dikarya</taxon>
        <taxon>Ascomycota</taxon>
        <taxon>Pezizomycotina</taxon>
        <taxon>Sordariomycetes</taxon>
        <taxon>Hypocreomycetidae</taxon>
        <taxon>Glomerellales</taxon>
        <taxon>Glomerellaceae</taxon>
        <taxon>Colletotrichum</taxon>
        <taxon>Colletotrichum truncatum species complex</taxon>
    </lineage>
</organism>
<evidence type="ECO:0000313" key="1">
    <source>
        <dbReference type="EMBL" id="KAL0936233.1"/>
    </source>
</evidence>